<comment type="caution">
    <text evidence="1">The sequence shown here is derived from an EMBL/GenBank/DDBJ whole genome shotgun (WGS) entry which is preliminary data.</text>
</comment>
<sequence length="88" mass="9719">MRGGEGKGGGGHIGRRPMGWFAGRPDRCMPVYTTYPHRKLSAVVTNRPSQDDVWPLCGPYDSAKRRRSGNVLIEPSPQQFAATDADEF</sequence>
<organism evidence="1 2">
    <name type="scientific">Crateriforma conspicua</name>
    <dbReference type="NCBI Taxonomy" id="2527996"/>
    <lineage>
        <taxon>Bacteria</taxon>
        <taxon>Pseudomonadati</taxon>
        <taxon>Planctomycetota</taxon>
        <taxon>Planctomycetia</taxon>
        <taxon>Planctomycetales</taxon>
        <taxon>Planctomycetaceae</taxon>
        <taxon>Crateriforma</taxon>
    </lineage>
</organism>
<evidence type="ECO:0000313" key="1">
    <source>
        <dbReference type="EMBL" id="TWU67571.1"/>
    </source>
</evidence>
<accession>A0A5C6FYE6</accession>
<dbReference type="AlphaFoldDB" id="A0A5C6FYE6"/>
<protein>
    <submittedName>
        <fullName evidence="1">Uncharacterized protein</fullName>
    </submittedName>
</protein>
<proteinExistence type="predicted"/>
<evidence type="ECO:0000313" key="2">
    <source>
        <dbReference type="Proteomes" id="UP000316476"/>
    </source>
</evidence>
<reference evidence="1 2" key="1">
    <citation type="submission" date="2019-02" db="EMBL/GenBank/DDBJ databases">
        <title>Deep-cultivation of Planctomycetes and their phenomic and genomic characterization uncovers novel biology.</title>
        <authorList>
            <person name="Wiegand S."/>
            <person name="Jogler M."/>
            <person name="Boedeker C."/>
            <person name="Pinto D."/>
            <person name="Vollmers J."/>
            <person name="Rivas-Marin E."/>
            <person name="Kohn T."/>
            <person name="Peeters S.H."/>
            <person name="Heuer A."/>
            <person name="Rast P."/>
            <person name="Oberbeckmann S."/>
            <person name="Bunk B."/>
            <person name="Jeske O."/>
            <person name="Meyerdierks A."/>
            <person name="Storesund J.E."/>
            <person name="Kallscheuer N."/>
            <person name="Luecker S."/>
            <person name="Lage O.M."/>
            <person name="Pohl T."/>
            <person name="Merkel B.J."/>
            <person name="Hornburger P."/>
            <person name="Mueller R.-W."/>
            <person name="Bruemmer F."/>
            <person name="Labrenz M."/>
            <person name="Spormann A.M."/>
            <person name="Op Den Camp H."/>
            <person name="Overmann J."/>
            <person name="Amann R."/>
            <person name="Jetten M.S.M."/>
            <person name="Mascher T."/>
            <person name="Medema M.H."/>
            <person name="Devos D.P."/>
            <person name="Kaster A.-K."/>
            <person name="Ovreas L."/>
            <person name="Rohde M."/>
            <person name="Galperin M.Y."/>
            <person name="Jogler C."/>
        </authorList>
    </citation>
    <scope>NUCLEOTIDE SEQUENCE [LARGE SCALE GENOMIC DNA]</scope>
    <source>
        <strain evidence="1 2">V7</strain>
    </source>
</reference>
<dbReference type="EMBL" id="SJPZ01000001">
    <property type="protein sequence ID" value="TWU67571.1"/>
    <property type="molecule type" value="Genomic_DNA"/>
</dbReference>
<name>A0A5C6FYE6_9PLAN</name>
<dbReference type="Proteomes" id="UP000316476">
    <property type="component" value="Unassembled WGS sequence"/>
</dbReference>
<gene>
    <name evidence="1" type="ORF">V7x_31450</name>
</gene>